<evidence type="ECO:0000256" key="4">
    <source>
        <dbReference type="SAM" id="SignalP"/>
    </source>
</evidence>
<dbReference type="EMBL" id="HG992982">
    <property type="protein sequence ID" value="CAE7188760.1"/>
    <property type="molecule type" value="Genomic_DNA"/>
</dbReference>
<feature type="chain" id="PRO_5043960914" evidence="4">
    <location>
        <begin position="27"/>
        <end position="340"/>
    </location>
</feature>
<dbReference type="PANTHER" id="PTHR33630:SF13">
    <property type="entry name" value="ACETYLXYLAN ESTERASE"/>
    <property type="match status" value="1"/>
</dbReference>
<dbReference type="AlphaFoldDB" id="A0A6S6W6Z5"/>
<evidence type="ECO:0000256" key="3">
    <source>
        <dbReference type="SAM" id="MobiDB-lite"/>
    </source>
</evidence>
<dbReference type="SMART" id="SM01110">
    <property type="entry name" value="Cutinase"/>
    <property type="match status" value="1"/>
</dbReference>
<evidence type="ECO:0000256" key="2">
    <source>
        <dbReference type="ARBA" id="ARBA00023157"/>
    </source>
</evidence>
<keyword evidence="4" id="KW-0732">Signal</keyword>
<dbReference type="Gene3D" id="3.40.50.1820">
    <property type="entry name" value="alpha/beta hydrolase"/>
    <property type="match status" value="1"/>
</dbReference>
<keyword evidence="2" id="KW-1015">Disulfide bond</keyword>
<dbReference type="GO" id="GO:0052689">
    <property type="term" value="F:carboxylic ester hydrolase activity"/>
    <property type="evidence" value="ECO:0007669"/>
    <property type="project" value="UniProtKB-ARBA"/>
</dbReference>
<proteinExistence type="predicted"/>
<dbReference type="PANTHER" id="PTHR33630">
    <property type="entry name" value="CUTINASE RV1984C-RELATED-RELATED"/>
    <property type="match status" value="1"/>
</dbReference>
<gene>
    <name evidence="5" type="ORF">PTTW11_07374</name>
</gene>
<reference evidence="5" key="1">
    <citation type="submission" date="2021-02" db="EMBL/GenBank/DDBJ databases">
        <authorList>
            <person name="Syme A R."/>
            <person name="Syme A R."/>
            <person name="Moolhuijzen P."/>
        </authorList>
    </citation>
    <scope>NUCLEOTIDE SEQUENCE</scope>
    <source>
        <strain evidence="5">W1-1</strain>
    </source>
</reference>
<dbReference type="Proteomes" id="UP000472372">
    <property type="component" value="Chromosome 6"/>
</dbReference>
<dbReference type="Pfam" id="PF01083">
    <property type="entry name" value="Cutinase"/>
    <property type="match status" value="1"/>
</dbReference>
<accession>A0A6S6W6Z5</accession>
<evidence type="ECO:0000313" key="5">
    <source>
        <dbReference type="EMBL" id="CAE7188760.1"/>
    </source>
</evidence>
<dbReference type="SUPFAM" id="SSF53474">
    <property type="entry name" value="alpha/beta-Hydrolases"/>
    <property type="match status" value="1"/>
</dbReference>
<evidence type="ECO:0000256" key="1">
    <source>
        <dbReference type="ARBA" id="ARBA00022801"/>
    </source>
</evidence>
<name>A0A6S6W6Z5_9PLEO</name>
<feature type="signal peptide" evidence="4">
    <location>
        <begin position="1"/>
        <end position="26"/>
    </location>
</feature>
<keyword evidence="1" id="KW-0378">Hydrolase</keyword>
<feature type="region of interest" description="Disordered" evidence="3">
    <location>
        <begin position="272"/>
        <end position="309"/>
    </location>
</feature>
<sequence length="340" mass="35162">MSIVRKTLAMGAFSALVAAQAPKTTADCVDAVIFNARGNNAPYHDWRTAPVLDAVCARLNAEGKTCDYIDIEFEAPLGGDYCAQVAQGVRNGVAELTAYNKKCPCAHLIITGYSEGAHVVGDILAGPGGCNFVFEGLDNKSRPGNAIAAAMLWGDALHVANQPYNVLDGAGKQKSPRNPTELARLNRYSNVLRSWCDARDPVCAGGPDPNAHSTYFMKYSDSAADWVLKQIHSAGPVCSATSSSAAASSTAASSAAASSSATATTTAAGSKASAAAHDGSDNKPTTTSTASHGTPTGTKTDSAPPADTTCAKANFPAPIPYEQKCVQVVTIKYVQAQKPM</sequence>
<dbReference type="InterPro" id="IPR029058">
    <property type="entry name" value="AB_hydrolase_fold"/>
</dbReference>
<organism evidence="5 6">
    <name type="scientific">Pyrenophora teres f. teres</name>
    <dbReference type="NCBI Taxonomy" id="97479"/>
    <lineage>
        <taxon>Eukaryota</taxon>
        <taxon>Fungi</taxon>
        <taxon>Dikarya</taxon>
        <taxon>Ascomycota</taxon>
        <taxon>Pezizomycotina</taxon>
        <taxon>Dothideomycetes</taxon>
        <taxon>Pleosporomycetidae</taxon>
        <taxon>Pleosporales</taxon>
        <taxon>Pleosporineae</taxon>
        <taxon>Pleosporaceae</taxon>
        <taxon>Pyrenophora</taxon>
    </lineage>
</organism>
<evidence type="ECO:0000313" key="6">
    <source>
        <dbReference type="Proteomes" id="UP000472372"/>
    </source>
</evidence>
<dbReference type="InterPro" id="IPR000675">
    <property type="entry name" value="Cutinase/axe"/>
</dbReference>
<protein>
    <submittedName>
        <fullName evidence="5">Cutinase multi-domain protein</fullName>
    </submittedName>
</protein>
<feature type="compositionally biased region" description="Low complexity" evidence="3">
    <location>
        <begin position="284"/>
        <end position="298"/>
    </location>
</feature>